<reference evidence="2" key="1">
    <citation type="submission" date="2017-04" db="EMBL/GenBank/DDBJ databases">
        <title>Population genomics of picophytoplankton unveils novel chromosome hypervariability.</title>
        <authorList>
            <consortium name="DOE Joint Genome Institute"/>
            <person name="Blanc-Mathieu R."/>
            <person name="Krasovec M."/>
            <person name="Hebrard M."/>
            <person name="Yau S."/>
            <person name="Desgranges E."/>
            <person name="Martin J."/>
            <person name="Schackwitz W."/>
            <person name="Kuo A."/>
            <person name="Salin G."/>
            <person name="Donnadieu C."/>
            <person name="Desdevises Y."/>
            <person name="Sanchez-Ferandin S."/>
            <person name="Moreau H."/>
            <person name="Rivals E."/>
            <person name="Grigoriev I.V."/>
            <person name="Grimsley N."/>
            <person name="Eyre-Walker A."/>
            <person name="Piganeau G."/>
        </authorList>
    </citation>
    <scope>NUCLEOTIDE SEQUENCE [LARGE SCALE GENOMIC DNA]</scope>
    <source>
        <strain evidence="2">RCC 1115</strain>
    </source>
</reference>
<dbReference type="EMBL" id="KZ155832">
    <property type="protein sequence ID" value="OUS43318.1"/>
    <property type="molecule type" value="Genomic_DNA"/>
</dbReference>
<dbReference type="AlphaFoldDB" id="A0A1Y5I1D4"/>
<name>A0A1Y5I1D4_OSTTA</name>
<protein>
    <submittedName>
        <fullName evidence="2">Uncharacterized protein</fullName>
    </submittedName>
</protein>
<feature type="compositionally biased region" description="Low complexity" evidence="1">
    <location>
        <begin position="12"/>
        <end position="22"/>
    </location>
</feature>
<sequence>MGGSSGGEGGARARAGANASSGARGGRDGVDATPEIALTRVATLACESLAAALDARAVSIPEEDRAAFAASVKRALDAVVACR</sequence>
<feature type="compositionally biased region" description="Gly residues" evidence="1">
    <location>
        <begin position="1"/>
        <end position="10"/>
    </location>
</feature>
<feature type="region of interest" description="Disordered" evidence="1">
    <location>
        <begin position="1"/>
        <end position="30"/>
    </location>
</feature>
<organism evidence="2">
    <name type="scientific">Ostreococcus tauri</name>
    <name type="common">Marine green alga</name>
    <dbReference type="NCBI Taxonomy" id="70448"/>
    <lineage>
        <taxon>Eukaryota</taxon>
        <taxon>Viridiplantae</taxon>
        <taxon>Chlorophyta</taxon>
        <taxon>Mamiellophyceae</taxon>
        <taxon>Mamiellales</taxon>
        <taxon>Bathycoccaceae</taxon>
        <taxon>Ostreococcus</taxon>
    </lineage>
</organism>
<proteinExistence type="predicted"/>
<accession>A0A1Y5I1D4</accession>
<gene>
    <name evidence="2" type="ORF">BE221DRAFT_194734</name>
</gene>
<dbReference type="Proteomes" id="UP000195557">
    <property type="component" value="Unassembled WGS sequence"/>
</dbReference>
<evidence type="ECO:0000256" key="1">
    <source>
        <dbReference type="SAM" id="MobiDB-lite"/>
    </source>
</evidence>
<evidence type="ECO:0000313" key="2">
    <source>
        <dbReference type="EMBL" id="OUS43318.1"/>
    </source>
</evidence>